<dbReference type="InterPro" id="IPR001444">
    <property type="entry name" value="Flag_bb_rod_N"/>
</dbReference>
<dbReference type="InterPro" id="IPR037925">
    <property type="entry name" value="FlgE/F/G-like"/>
</dbReference>
<dbReference type="PROSITE" id="PS00588">
    <property type="entry name" value="FLAGELLA_BB_ROD"/>
    <property type="match status" value="1"/>
</dbReference>
<protein>
    <recommendedName>
        <fullName evidence="3 5">Flagellar hook protein FlgE</fullName>
    </recommendedName>
</protein>
<comment type="function">
    <text evidence="5">A flexible structure which links the flagellar filament to the drive apparatus in the basal body.</text>
</comment>
<comment type="subcellular location">
    <subcellularLocation>
        <location evidence="1 5">Bacterial flagellum basal body</location>
    </subcellularLocation>
</comment>
<dbReference type="PANTHER" id="PTHR30435">
    <property type="entry name" value="FLAGELLAR PROTEIN"/>
    <property type="match status" value="1"/>
</dbReference>
<dbReference type="PANTHER" id="PTHR30435:SF1">
    <property type="entry name" value="FLAGELLAR HOOK PROTEIN FLGE"/>
    <property type="match status" value="1"/>
</dbReference>
<dbReference type="Pfam" id="PF22692">
    <property type="entry name" value="LlgE_F_G_D1"/>
    <property type="match status" value="1"/>
</dbReference>
<evidence type="ECO:0000313" key="10">
    <source>
        <dbReference type="EMBL" id="MDQ0253707.1"/>
    </source>
</evidence>
<dbReference type="InterPro" id="IPR020013">
    <property type="entry name" value="Flagellar_FlgE/F/G"/>
</dbReference>
<dbReference type="Pfam" id="PF06429">
    <property type="entry name" value="Flg_bbr_C"/>
    <property type="match status" value="1"/>
</dbReference>
<dbReference type="SUPFAM" id="SSF117143">
    <property type="entry name" value="Flagellar hook protein flgE"/>
    <property type="match status" value="1"/>
</dbReference>
<evidence type="ECO:0000259" key="6">
    <source>
        <dbReference type="Pfam" id="PF00460"/>
    </source>
</evidence>
<dbReference type="InterPro" id="IPR053967">
    <property type="entry name" value="LlgE_F_G-like_D1"/>
</dbReference>
<evidence type="ECO:0000256" key="4">
    <source>
        <dbReference type="ARBA" id="ARBA00023143"/>
    </source>
</evidence>
<dbReference type="InterPro" id="IPR037058">
    <property type="entry name" value="Falgellar_hook_FlgE_sf"/>
</dbReference>
<keyword evidence="10" id="KW-0969">Cilium</keyword>
<evidence type="ECO:0000256" key="1">
    <source>
        <dbReference type="ARBA" id="ARBA00004117"/>
    </source>
</evidence>
<comment type="similarity">
    <text evidence="2 5">Belongs to the flagella basal body rod proteins family.</text>
</comment>
<organism evidence="10 11">
    <name type="scientific">Evansella vedderi</name>
    <dbReference type="NCBI Taxonomy" id="38282"/>
    <lineage>
        <taxon>Bacteria</taxon>
        <taxon>Bacillati</taxon>
        <taxon>Bacillota</taxon>
        <taxon>Bacilli</taxon>
        <taxon>Bacillales</taxon>
        <taxon>Bacillaceae</taxon>
        <taxon>Evansella</taxon>
    </lineage>
</organism>
<evidence type="ECO:0000313" key="11">
    <source>
        <dbReference type="Proteomes" id="UP001230005"/>
    </source>
</evidence>
<keyword evidence="4 5" id="KW-0975">Bacterial flagellum</keyword>
<evidence type="ECO:0000256" key="3">
    <source>
        <dbReference type="ARBA" id="ARBA00019015"/>
    </source>
</evidence>
<dbReference type="RefSeq" id="WP_307322712.1">
    <property type="nucleotide sequence ID" value="NZ_JAUSUG010000003.1"/>
</dbReference>
<evidence type="ECO:0000259" key="7">
    <source>
        <dbReference type="Pfam" id="PF06429"/>
    </source>
</evidence>
<gene>
    <name evidence="10" type="ORF">J2S74_001079</name>
</gene>
<feature type="domain" description="Flagellar basal body rod protein N-terminal" evidence="6">
    <location>
        <begin position="5"/>
        <end position="35"/>
    </location>
</feature>
<keyword evidence="10" id="KW-0966">Cell projection</keyword>
<feature type="domain" description="Flagellar basal-body/hook protein C-terminal" evidence="7">
    <location>
        <begin position="360"/>
        <end position="403"/>
    </location>
</feature>
<dbReference type="EMBL" id="JAUSUG010000003">
    <property type="protein sequence ID" value="MDQ0253707.1"/>
    <property type="molecule type" value="Genomic_DNA"/>
</dbReference>
<dbReference type="Pfam" id="PF00460">
    <property type="entry name" value="Flg_bb_rod"/>
    <property type="match status" value="1"/>
</dbReference>
<feature type="domain" description="Flagellar hook protein FlgE D2" evidence="8">
    <location>
        <begin position="188"/>
        <end position="284"/>
    </location>
</feature>
<dbReference type="InterPro" id="IPR011491">
    <property type="entry name" value="FlgE_D2"/>
</dbReference>
<dbReference type="NCBIfam" id="TIGR03506">
    <property type="entry name" value="FlgEFG_subfam"/>
    <property type="match status" value="1"/>
</dbReference>
<accession>A0ABT9ZSH6</accession>
<dbReference type="InterPro" id="IPR019776">
    <property type="entry name" value="Flagellar_basal_body_rod_CS"/>
</dbReference>
<dbReference type="Pfam" id="PF07559">
    <property type="entry name" value="FlgE_D2"/>
    <property type="match status" value="1"/>
</dbReference>
<keyword evidence="10" id="KW-0282">Flagellum</keyword>
<name>A0ABT9ZSH6_9BACI</name>
<proteinExistence type="inferred from homology"/>
<sequence length="405" mass="42792">MLRAMYSGIGGMNNFQTKLDVIGNNISNVNTFGYKKGRTTFQDLVSQQLSGASTPTANRGGTNPTQIGLGSTMASIDTIHTQGALQMTGRALDMAITGDGFFIVNEGNQSYFSRAGNFYLDQQGNLVTSNGLFVQGYGADANGNINEAAGIGNLSIAAGMNIPPQATTEAVINGNLNSALGNNESRLVQFNVVDEIGRSHLIQVNFTKTADNEWEYAITSDSANVAGGTTGTLEFTGGNLTDDNTLVTLEFGDANINDVTFNIDFSQMTQYERNSSAEIYSVNGNLDGTLEGYNISQTGEIIGVFSNGEVRLLGQLALATFNNPSGLSKSGGNLYQASNNSGMAQIGLAGAGGRGTLTGGSLEMSNVDLSEEFVEMIVAQRGFQANTRMITTSDEILQELVNLKR</sequence>
<evidence type="ECO:0000259" key="8">
    <source>
        <dbReference type="Pfam" id="PF07559"/>
    </source>
</evidence>
<reference evidence="10 11" key="1">
    <citation type="submission" date="2023-07" db="EMBL/GenBank/DDBJ databases">
        <title>Genomic Encyclopedia of Type Strains, Phase IV (KMG-IV): sequencing the most valuable type-strain genomes for metagenomic binning, comparative biology and taxonomic classification.</title>
        <authorList>
            <person name="Goeker M."/>
        </authorList>
    </citation>
    <scope>NUCLEOTIDE SEQUENCE [LARGE SCALE GENOMIC DNA]</scope>
    <source>
        <strain evidence="10 11">DSM 9768</strain>
    </source>
</reference>
<keyword evidence="11" id="KW-1185">Reference proteome</keyword>
<dbReference type="InterPro" id="IPR010930">
    <property type="entry name" value="Flg_bb/hook_C_dom"/>
</dbReference>
<evidence type="ECO:0000256" key="5">
    <source>
        <dbReference type="RuleBase" id="RU362116"/>
    </source>
</evidence>
<feature type="domain" description="Flagellar hook protein FlgE/F/G-like D1" evidence="9">
    <location>
        <begin position="95"/>
        <end position="167"/>
    </location>
</feature>
<evidence type="ECO:0000259" key="9">
    <source>
        <dbReference type="Pfam" id="PF22692"/>
    </source>
</evidence>
<comment type="caution">
    <text evidence="10">The sequence shown here is derived from an EMBL/GenBank/DDBJ whole genome shotgun (WGS) entry which is preliminary data.</text>
</comment>
<dbReference type="Proteomes" id="UP001230005">
    <property type="component" value="Unassembled WGS sequence"/>
</dbReference>
<dbReference type="Gene3D" id="2.60.98.20">
    <property type="entry name" value="Flagellar hook protein FlgE"/>
    <property type="match status" value="1"/>
</dbReference>
<evidence type="ECO:0000256" key="2">
    <source>
        <dbReference type="ARBA" id="ARBA00009677"/>
    </source>
</evidence>